<evidence type="ECO:0000259" key="14">
    <source>
        <dbReference type="Pfam" id="PF00593"/>
    </source>
</evidence>
<organism evidence="16 17">
    <name type="scientific">Halobacteriovorax vibrionivorans</name>
    <dbReference type="NCBI Taxonomy" id="2152716"/>
    <lineage>
        <taxon>Bacteria</taxon>
        <taxon>Pseudomonadati</taxon>
        <taxon>Bdellovibrionota</taxon>
        <taxon>Bacteriovoracia</taxon>
        <taxon>Bacteriovoracales</taxon>
        <taxon>Halobacteriovoraceae</taxon>
        <taxon>Halobacteriovorax</taxon>
    </lineage>
</organism>
<evidence type="ECO:0000313" key="16">
    <source>
        <dbReference type="EMBL" id="RZF21627.1"/>
    </source>
</evidence>
<reference evidence="17" key="1">
    <citation type="journal article" date="2019" name="Int. J. Syst. Evol. Microbiol.">
        <title>Halobacteriovorax valvorus sp. nov., a novel prokaryotic predator isolated from coastal seawater of China.</title>
        <authorList>
            <person name="Chen M.-X."/>
        </authorList>
    </citation>
    <scope>NUCLEOTIDE SEQUENCE [LARGE SCALE GENOMIC DNA]</scope>
    <source>
        <strain evidence="17">BL9</strain>
    </source>
</reference>
<proteinExistence type="inferred from homology"/>
<comment type="similarity">
    <text evidence="12 13">Belongs to the TonB-dependent receptor family.</text>
</comment>
<evidence type="ECO:0000256" key="5">
    <source>
        <dbReference type="ARBA" id="ARBA00022692"/>
    </source>
</evidence>
<keyword evidence="6" id="KW-0732">Signal</keyword>
<evidence type="ECO:0000256" key="10">
    <source>
        <dbReference type="ARBA" id="ARBA00023136"/>
    </source>
</evidence>
<evidence type="ECO:0000256" key="11">
    <source>
        <dbReference type="ARBA" id="ARBA00023237"/>
    </source>
</evidence>
<dbReference type="PANTHER" id="PTHR32552:SF81">
    <property type="entry name" value="TONB-DEPENDENT OUTER MEMBRANE RECEPTOR"/>
    <property type="match status" value="1"/>
</dbReference>
<keyword evidence="5 12" id="KW-0812">Transmembrane</keyword>
<dbReference type="InterPro" id="IPR012910">
    <property type="entry name" value="Plug_dom"/>
</dbReference>
<gene>
    <name evidence="16" type="ORF">DAY19_08030</name>
</gene>
<keyword evidence="9 13" id="KW-0798">TonB box</keyword>
<sequence>MRLLFVVLFSLITTAQTKNDAIYIYGTLIEKDYYSDSNSTSVRQAKDIQKSLSTDMSEAFKIIPNLNTANGSSRSSFFQIRGIGERSAYEAISNYSVGVMVDEVDYTGISGVTNLNGLSQIEVFRGPQATDFGPSAMAGMIHLKSQDPTSISKTKTYLSYESFNTFEEALSYTGMLSTNTGMSISFNKRDSDGFMKNEYLNRTDTNGQDELALRASLRHDFYDSTLTLGLHYFDKNNGYDAFTQDNSYTTKSDKPGKDKSETFSQYLKFEKEFNANLMSTTIFTHIKNDSFYSYDEDWGNNPYWNSLPGYNADYDYNIKFPRSREDFSLDQRFNISNQSTFGIYIKSSDEDFKEVGYEDGNERKNIQGDIGTELASVYAQRIHDLNKKLSLEYGLRGEFRKVDYKENNSGSNSNIHTEDLMYGFNISISKKDLLGELAYLKIAKGYKPGGINTQSAVPQNRKEFKPESLYSLEVGQKAKLDDSRISLSTTLFFMYREDAQVKTSFQDDPMDPSSFTFYTDNATSGINYGAELEASYKQELGFNALWSIGLLNTRYRNYNIGTRNLNGRQMPHAPNYQINLNFEYKFKSGAYIGGNFFASDDFYFSNSHDLKSRPYQLVDAKIGYRNESLDISIWSKNVFDENYSLRGFYFANMPPTWQDELYTQREAPRSFGITGRYIF</sequence>
<dbReference type="RefSeq" id="WP_115361198.1">
    <property type="nucleotide sequence ID" value="NZ_QDKL01000002.1"/>
</dbReference>
<evidence type="ECO:0008006" key="18">
    <source>
        <dbReference type="Google" id="ProtNLM"/>
    </source>
</evidence>
<accession>A0ABY0IG64</accession>
<keyword evidence="11 12" id="KW-0998">Cell outer membrane</keyword>
<feature type="domain" description="TonB-dependent receptor plug" evidence="15">
    <location>
        <begin position="38"/>
        <end position="139"/>
    </location>
</feature>
<dbReference type="PROSITE" id="PS52016">
    <property type="entry name" value="TONB_DEPENDENT_REC_3"/>
    <property type="match status" value="1"/>
</dbReference>
<keyword evidence="8" id="KW-0406">Ion transport</keyword>
<evidence type="ECO:0000256" key="7">
    <source>
        <dbReference type="ARBA" id="ARBA00023004"/>
    </source>
</evidence>
<keyword evidence="4" id="KW-0410">Iron transport</keyword>
<dbReference type="InterPro" id="IPR000531">
    <property type="entry name" value="Beta-barrel_TonB"/>
</dbReference>
<feature type="domain" description="TonB-dependent receptor-like beta-barrel" evidence="14">
    <location>
        <begin position="214"/>
        <end position="630"/>
    </location>
</feature>
<dbReference type="Pfam" id="PF07715">
    <property type="entry name" value="Plug"/>
    <property type="match status" value="1"/>
</dbReference>
<dbReference type="Proteomes" id="UP000443582">
    <property type="component" value="Unassembled WGS sequence"/>
</dbReference>
<keyword evidence="2 12" id="KW-0813">Transport</keyword>
<evidence type="ECO:0000256" key="2">
    <source>
        <dbReference type="ARBA" id="ARBA00022448"/>
    </source>
</evidence>
<comment type="subcellular location">
    <subcellularLocation>
        <location evidence="1 12">Cell outer membrane</location>
        <topology evidence="1 12">Multi-pass membrane protein</topology>
    </subcellularLocation>
</comment>
<evidence type="ECO:0000256" key="3">
    <source>
        <dbReference type="ARBA" id="ARBA00022452"/>
    </source>
</evidence>
<keyword evidence="10 12" id="KW-0472">Membrane</keyword>
<keyword evidence="17" id="KW-1185">Reference proteome</keyword>
<dbReference type="InterPro" id="IPR010917">
    <property type="entry name" value="TonB_rcpt_CS"/>
</dbReference>
<evidence type="ECO:0000256" key="1">
    <source>
        <dbReference type="ARBA" id="ARBA00004571"/>
    </source>
</evidence>
<dbReference type="Gene3D" id="2.40.170.20">
    <property type="entry name" value="TonB-dependent receptor, beta-barrel domain"/>
    <property type="match status" value="1"/>
</dbReference>
<evidence type="ECO:0000256" key="13">
    <source>
        <dbReference type="RuleBase" id="RU003357"/>
    </source>
</evidence>
<dbReference type="InterPro" id="IPR039426">
    <property type="entry name" value="TonB-dep_rcpt-like"/>
</dbReference>
<evidence type="ECO:0000259" key="15">
    <source>
        <dbReference type="Pfam" id="PF07715"/>
    </source>
</evidence>
<comment type="caution">
    <text evidence="16">The sequence shown here is derived from an EMBL/GenBank/DDBJ whole genome shotgun (WGS) entry which is preliminary data.</text>
</comment>
<dbReference type="SUPFAM" id="SSF56935">
    <property type="entry name" value="Porins"/>
    <property type="match status" value="1"/>
</dbReference>
<dbReference type="PANTHER" id="PTHR32552">
    <property type="entry name" value="FERRICHROME IRON RECEPTOR-RELATED"/>
    <property type="match status" value="1"/>
</dbReference>
<keyword evidence="3 12" id="KW-1134">Transmembrane beta strand</keyword>
<dbReference type="InterPro" id="IPR036942">
    <property type="entry name" value="Beta-barrel_TonB_sf"/>
</dbReference>
<dbReference type="Pfam" id="PF00593">
    <property type="entry name" value="TonB_dep_Rec_b-barrel"/>
    <property type="match status" value="1"/>
</dbReference>
<name>A0ABY0IG64_9BACT</name>
<keyword evidence="7" id="KW-0408">Iron</keyword>
<dbReference type="EMBL" id="QDKL01000002">
    <property type="protein sequence ID" value="RZF21627.1"/>
    <property type="molecule type" value="Genomic_DNA"/>
</dbReference>
<evidence type="ECO:0000313" key="17">
    <source>
        <dbReference type="Proteomes" id="UP000443582"/>
    </source>
</evidence>
<evidence type="ECO:0000256" key="8">
    <source>
        <dbReference type="ARBA" id="ARBA00023065"/>
    </source>
</evidence>
<dbReference type="PROSITE" id="PS01156">
    <property type="entry name" value="TONB_DEPENDENT_REC_2"/>
    <property type="match status" value="1"/>
</dbReference>
<evidence type="ECO:0000256" key="12">
    <source>
        <dbReference type="PROSITE-ProRule" id="PRU01360"/>
    </source>
</evidence>
<evidence type="ECO:0000256" key="6">
    <source>
        <dbReference type="ARBA" id="ARBA00022729"/>
    </source>
</evidence>
<evidence type="ECO:0000256" key="9">
    <source>
        <dbReference type="ARBA" id="ARBA00023077"/>
    </source>
</evidence>
<evidence type="ECO:0000256" key="4">
    <source>
        <dbReference type="ARBA" id="ARBA00022496"/>
    </source>
</evidence>
<protein>
    <recommendedName>
        <fullName evidence="18">TonB-dependent receptor</fullName>
    </recommendedName>
</protein>